<keyword evidence="3" id="KW-1185">Reference proteome</keyword>
<feature type="compositionally biased region" description="Polar residues" evidence="1">
    <location>
        <begin position="10"/>
        <end position="26"/>
    </location>
</feature>
<name>A0A6A6AKF4_9PLEO</name>
<sequence length="360" mass="40722">MPPAKKQKTSEASSAPTQEAESSSATPHKGDSDSPKLRDSRTIPLYEYICMHRPHFDYEVEIRIAGGDLDDVHEKYQKQLEEDSKKGIVLEPAKDHPDWKWTIAWEGFKTCLDYRRRANYCDPDRFSMYIYNDFNGYGLQELMENIIVSFDGALKKKDDDALNRTWALISGLSLWLNETDMGPFIGNEDGERVQALTGLMGYALLRGLAAIDKASQLKPDSDFPDLPIVISSFLEWSKDLPDYGIEGDAVSWRPHAAAYFKKGKFDANKGVTSTAKLLEELEEEGEVNEGELPNASTKDPWGWAKRLKEYKREHGPKIGGTNYDITLMSRKERAKHAFKGVDPLKDVSEKDLKEGNLDFA</sequence>
<evidence type="ECO:0000313" key="3">
    <source>
        <dbReference type="Proteomes" id="UP000799771"/>
    </source>
</evidence>
<feature type="region of interest" description="Disordered" evidence="1">
    <location>
        <begin position="1"/>
        <end position="39"/>
    </location>
</feature>
<dbReference type="OrthoDB" id="10037289at2759"/>
<feature type="compositionally biased region" description="Basic and acidic residues" evidence="1">
    <location>
        <begin position="28"/>
        <end position="39"/>
    </location>
</feature>
<reference evidence="2" key="1">
    <citation type="journal article" date="2020" name="Stud. Mycol.">
        <title>101 Dothideomycetes genomes: a test case for predicting lifestyles and emergence of pathogens.</title>
        <authorList>
            <person name="Haridas S."/>
            <person name="Albert R."/>
            <person name="Binder M."/>
            <person name="Bloem J."/>
            <person name="Labutti K."/>
            <person name="Salamov A."/>
            <person name="Andreopoulos B."/>
            <person name="Baker S."/>
            <person name="Barry K."/>
            <person name="Bills G."/>
            <person name="Bluhm B."/>
            <person name="Cannon C."/>
            <person name="Castanera R."/>
            <person name="Culley D."/>
            <person name="Daum C."/>
            <person name="Ezra D."/>
            <person name="Gonzalez J."/>
            <person name="Henrissat B."/>
            <person name="Kuo A."/>
            <person name="Liang C."/>
            <person name="Lipzen A."/>
            <person name="Lutzoni F."/>
            <person name="Magnuson J."/>
            <person name="Mondo S."/>
            <person name="Nolan M."/>
            <person name="Ohm R."/>
            <person name="Pangilinan J."/>
            <person name="Park H.-J."/>
            <person name="Ramirez L."/>
            <person name="Alfaro M."/>
            <person name="Sun H."/>
            <person name="Tritt A."/>
            <person name="Yoshinaga Y."/>
            <person name="Zwiers L.-H."/>
            <person name="Turgeon B."/>
            <person name="Goodwin S."/>
            <person name="Spatafora J."/>
            <person name="Crous P."/>
            <person name="Grigoriev I."/>
        </authorList>
    </citation>
    <scope>NUCLEOTIDE SEQUENCE</scope>
    <source>
        <strain evidence="2">CBS 119687</strain>
    </source>
</reference>
<evidence type="ECO:0000256" key="1">
    <source>
        <dbReference type="SAM" id="MobiDB-lite"/>
    </source>
</evidence>
<organism evidence="2 3">
    <name type="scientific">Dothidotthia symphoricarpi CBS 119687</name>
    <dbReference type="NCBI Taxonomy" id="1392245"/>
    <lineage>
        <taxon>Eukaryota</taxon>
        <taxon>Fungi</taxon>
        <taxon>Dikarya</taxon>
        <taxon>Ascomycota</taxon>
        <taxon>Pezizomycotina</taxon>
        <taxon>Dothideomycetes</taxon>
        <taxon>Pleosporomycetidae</taxon>
        <taxon>Pleosporales</taxon>
        <taxon>Dothidotthiaceae</taxon>
        <taxon>Dothidotthia</taxon>
    </lineage>
</organism>
<dbReference type="EMBL" id="ML977503">
    <property type="protein sequence ID" value="KAF2130921.1"/>
    <property type="molecule type" value="Genomic_DNA"/>
</dbReference>
<dbReference type="GeneID" id="54411828"/>
<dbReference type="Proteomes" id="UP000799771">
    <property type="component" value="Unassembled WGS sequence"/>
</dbReference>
<evidence type="ECO:0008006" key="4">
    <source>
        <dbReference type="Google" id="ProtNLM"/>
    </source>
</evidence>
<evidence type="ECO:0000313" key="2">
    <source>
        <dbReference type="EMBL" id="KAF2130921.1"/>
    </source>
</evidence>
<dbReference type="AlphaFoldDB" id="A0A6A6AKF4"/>
<accession>A0A6A6AKF4</accession>
<dbReference type="RefSeq" id="XP_033525308.1">
    <property type="nucleotide sequence ID" value="XM_033671396.1"/>
</dbReference>
<protein>
    <recommendedName>
        <fullName evidence="4">SAP domain-containing protein</fullName>
    </recommendedName>
</protein>
<proteinExistence type="predicted"/>
<gene>
    <name evidence="2" type="ORF">P153DRAFT_395323</name>
</gene>